<dbReference type="GO" id="GO:0032259">
    <property type="term" value="P:methylation"/>
    <property type="evidence" value="ECO:0007669"/>
    <property type="project" value="UniProtKB-KW"/>
</dbReference>
<dbReference type="SUPFAM" id="SSF53335">
    <property type="entry name" value="S-adenosyl-L-methionine-dependent methyltransferases"/>
    <property type="match status" value="1"/>
</dbReference>
<dbReference type="PANTHER" id="PTHR12176:SF79">
    <property type="entry name" value="METHYLTRANSFERASE TYPE 11 DOMAIN-CONTAINING PROTEIN"/>
    <property type="match status" value="1"/>
</dbReference>
<feature type="domain" description="Methyltransferase type 11" evidence="5">
    <location>
        <begin position="48"/>
        <end position="146"/>
    </location>
</feature>
<evidence type="ECO:0000256" key="2">
    <source>
        <dbReference type="ARBA" id="ARBA00022603"/>
    </source>
</evidence>
<proteinExistence type="inferred from homology"/>
<gene>
    <name evidence="6" type="ORF">WJX73_006433</name>
</gene>
<feature type="region of interest" description="Disordered" evidence="4">
    <location>
        <begin position="177"/>
        <end position="241"/>
    </location>
</feature>
<dbReference type="InterPro" id="IPR051419">
    <property type="entry name" value="Lys/N-term_MeTrsfase_sf"/>
</dbReference>
<comment type="similarity">
    <text evidence="1">Belongs to the methyltransferase superfamily.</text>
</comment>
<dbReference type="InterPro" id="IPR029063">
    <property type="entry name" value="SAM-dependent_MTases_sf"/>
</dbReference>
<dbReference type="Gene3D" id="3.40.50.150">
    <property type="entry name" value="Vaccinia Virus protein VP39"/>
    <property type="match status" value="1"/>
</dbReference>
<dbReference type="AlphaFoldDB" id="A0AAW1NXS3"/>
<feature type="compositionally biased region" description="Low complexity" evidence="4">
    <location>
        <begin position="232"/>
        <end position="241"/>
    </location>
</feature>
<dbReference type="CDD" id="cd02440">
    <property type="entry name" value="AdoMet_MTases"/>
    <property type="match status" value="1"/>
</dbReference>
<organism evidence="6 7">
    <name type="scientific">Symbiochloris irregularis</name>
    <dbReference type="NCBI Taxonomy" id="706552"/>
    <lineage>
        <taxon>Eukaryota</taxon>
        <taxon>Viridiplantae</taxon>
        <taxon>Chlorophyta</taxon>
        <taxon>core chlorophytes</taxon>
        <taxon>Trebouxiophyceae</taxon>
        <taxon>Trebouxiales</taxon>
        <taxon>Trebouxiaceae</taxon>
        <taxon>Symbiochloris</taxon>
    </lineage>
</organism>
<evidence type="ECO:0000259" key="5">
    <source>
        <dbReference type="Pfam" id="PF08241"/>
    </source>
</evidence>
<reference evidence="6 7" key="1">
    <citation type="journal article" date="2024" name="Nat. Commun.">
        <title>Phylogenomics reveals the evolutionary origins of lichenization in chlorophyte algae.</title>
        <authorList>
            <person name="Puginier C."/>
            <person name="Libourel C."/>
            <person name="Otte J."/>
            <person name="Skaloud P."/>
            <person name="Haon M."/>
            <person name="Grisel S."/>
            <person name="Petersen M."/>
            <person name="Berrin J.G."/>
            <person name="Delaux P.M."/>
            <person name="Dal Grande F."/>
            <person name="Keller J."/>
        </authorList>
    </citation>
    <scope>NUCLEOTIDE SEQUENCE [LARGE SCALE GENOMIC DNA]</scope>
    <source>
        <strain evidence="6 7">SAG 2036</strain>
    </source>
</reference>
<dbReference type="InterPro" id="IPR013216">
    <property type="entry name" value="Methyltransf_11"/>
</dbReference>
<dbReference type="Proteomes" id="UP001465755">
    <property type="component" value="Unassembled WGS sequence"/>
</dbReference>
<dbReference type="EMBL" id="JALJOQ010000067">
    <property type="protein sequence ID" value="KAK9802794.1"/>
    <property type="molecule type" value="Genomic_DNA"/>
</dbReference>
<protein>
    <recommendedName>
        <fullName evidence="5">Methyltransferase type 11 domain-containing protein</fullName>
    </recommendedName>
</protein>
<dbReference type="Pfam" id="PF08241">
    <property type="entry name" value="Methyltransf_11"/>
    <property type="match status" value="1"/>
</dbReference>
<feature type="compositionally biased region" description="Polar residues" evidence="4">
    <location>
        <begin position="177"/>
        <end position="189"/>
    </location>
</feature>
<sequence length="241" mass="27251">MSDSPQYGTAEYWEDRYARSTALFEWYEAYEPLRPLFERYLPRDEPVLQIGVGTSEIQLDMVKDGYISITSQDLSSTCVRHLQQLHSDQRELKYITGDCRCMPDIADSSYGSILDKGTLDSIMCGDNGASEGARALRECSRVLRPGLHRAIKVELDQAMSVGGEAGHFIYACTKNQPAADQEGGSNADKQASWKAPDLSKLAEIPHDQQYHQQRLHSSDESRKRRDNKRSRPNLLPLPRRS</sequence>
<comment type="caution">
    <text evidence="6">The sequence shown here is derived from an EMBL/GenBank/DDBJ whole genome shotgun (WGS) entry which is preliminary data.</text>
</comment>
<evidence type="ECO:0000313" key="6">
    <source>
        <dbReference type="EMBL" id="KAK9802794.1"/>
    </source>
</evidence>
<keyword evidence="7" id="KW-1185">Reference proteome</keyword>
<keyword evidence="2" id="KW-0489">Methyltransferase</keyword>
<evidence type="ECO:0000256" key="1">
    <source>
        <dbReference type="ARBA" id="ARBA00008361"/>
    </source>
</evidence>
<evidence type="ECO:0000256" key="3">
    <source>
        <dbReference type="ARBA" id="ARBA00022679"/>
    </source>
</evidence>
<name>A0AAW1NXS3_9CHLO</name>
<keyword evidence="3" id="KW-0808">Transferase</keyword>
<dbReference type="PANTHER" id="PTHR12176">
    <property type="entry name" value="SAM-DEPENDENT METHYLTRANSFERASE SUPERFAMILY PROTEIN"/>
    <property type="match status" value="1"/>
</dbReference>
<accession>A0AAW1NXS3</accession>
<evidence type="ECO:0000313" key="7">
    <source>
        <dbReference type="Proteomes" id="UP001465755"/>
    </source>
</evidence>
<evidence type="ECO:0000256" key="4">
    <source>
        <dbReference type="SAM" id="MobiDB-lite"/>
    </source>
</evidence>
<dbReference type="GO" id="GO:0008757">
    <property type="term" value="F:S-adenosylmethionine-dependent methyltransferase activity"/>
    <property type="evidence" value="ECO:0007669"/>
    <property type="project" value="InterPro"/>
</dbReference>